<dbReference type="AlphaFoldDB" id="A0A4R8S2A9"/>
<protein>
    <recommendedName>
        <fullName evidence="4">Lipoprotein LprC</fullName>
    </recommendedName>
</protein>
<comment type="caution">
    <text evidence="2">The sequence shown here is derived from an EMBL/GenBank/DDBJ whole genome shotgun (WGS) entry which is preliminary data.</text>
</comment>
<dbReference type="InterPro" id="IPR024520">
    <property type="entry name" value="DUF3558"/>
</dbReference>
<keyword evidence="1" id="KW-0732">Signal</keyword>
<gene>
    <name evidence="2" type="ORF">DE4585_02141</name>
</gene>
<evidence type="ECO:0000313" key="3">
    <source>
        <dbReference type="Proteomes" id="UP000295117"/>
    </source>
</evidence>
<proteinExistence type="predicted"/>
<feature type="chain" id="PRO_5020793315" description="Lipoprotein LprC" evidence="1">
    <location>
        <begin position="23"/>
        <end position="181"/>
    </location>
</feature>
<evidence type="ECO:0000313" key="2">
    <source>
        <dbReference type="EMBL" id="TDZ83346.1"/>
    </source>
</evidence>
<name>A0A4R8S2A9_9MYCO</name>
<sequence length="181" mass="18787" precursor="true">MKRTVGALAAAALLLAGPTGCARTVDGAAVAPGESLSSNERGENDKLDPYGFANGQCGPLDEKTIVETVKAAQIYQNFFGALCYWVAADDAGNLIDLLYAYYEGGDVDRDRTSADGMGQKTADITINGRKGFTSTGPGGSGCGVTVPAGTGSLTWWVQYRKGGDSCAAARQLVEHIVQTVL</sequence>
<evidence type="ECO:0008006" key="4">
    <source>
        <dbReference type="Google" id="ProtNLM"/>
    </source>
</evidence>
<dbReference type="Proteomes" id="UP000295117">
    <property type="component" value="Unassembled WGS sequence"/>
</dbReference>
<reference evidence="2 3" key="1">
    <citation type="journal article" date="2019" name="Sci. Rep.">
        <title>Extended insight into the Mycobacterium chelonae-abscessus complex through whole genome sequencing of Mycobacterium salmoniphilum outbreak and Mycobacterium salmoniphilum-like strains.</title>
        <authorList>
            <person name="Behra P.R.K."/>
            <person name="Das S."/>
            <person name="Pettersson B.M.F."/>
            <person name="Shirreff L."/>
            <person name="DuCote T."/>
            <person name="Jacobsson K.G."/>
            <person name="Ennis D.G."/>
            <person name="Kirsebom L.A."/>
        </authorList>
    </citation>
    <scope>NUCLEOTIDE SEQUENCE [LARGE SCALE GENOMIC DNA]</scope>
    <source>
        <strain evidence="2 3">DE 4585</strain>
    </source>
</reference>
<dbReference type="RefSeq" id="WP_134066077.1">
    <property type="nucleotide sequence ID" value="NZ_PECG01000009.1"/>
</dbReference>
<dbReference type="EMBL" id="PECH01000006">
    <property type="protein sequence ID" value="TDZ83346.1"/>
    <property type="molecule type" value="Genomic_DNA"/>
</dbReference>
<feature type="signal peptide" evidence="1">
    <location>
        <begin position="1"/>
        <end position="22"/>
    </location>
</feature>
<dbReference type="Pfam" id="PF12079">
    <property type="entry name" value="DUF3558"/>
    <property type="match status" value="1"/>
</dbReference>
<organism evidence="2 3">
    <name type="scientific">Mycobacteroides salmoniphilum</name>
    <dbReference type="NCBI Taxonomy" id="404941"/>
    <lineage>
        <taxon>Bacteria</taxon>
        <taxon>Bacillati</taxon>
        <taxon>Actinomycetota</taxon>
        <taxon>Actinomycetes</taxon>
        <taxon>Mycobacteriales</taxon>
        <taxon>Mycobacteriaceae</taxon>
        <taxon>Mycobacteroides</taxon>
    </lineage>
</organism>
<accession>A0A4R8S2A9</accession>
<evidence type="ECO:0000256" key="1">
    <source>
        <dbReference type="SAM" id="SignalP"/>
    </source>
</evidence>